<proteinExistence type="predicted"/>
<evidence type="ECO:0000259" key="1">
    <source>
        <dbReference type="PROSITE" id="PS50142"/>
    </source>
</evidence>
<sequence length="529" mass="58723">MATQLDATVVQVIIDYSFRNTEHLMQALTAAGAEEDNHDGNRRLAHLGSTLLRFILSLLVFETAPSRSGITKLETSIISVAQRASVAEQSGIDNFIKYSEKPGARSPRVLALAIDAIIGAVYVDSADFNASWKVALKLKLVSTTCLGNSAFLARPLSGLHKLPSSFARSNTPEDMANFLRPVFSIGTPYDPDMRPSIGLDGTIGAVTSARIPSPMNQLSYYELPISDDTQLWTSIQRSSSRDYLHTEYTGDAISRESAFDVRGIPHARNDLFLATGDSEENRVNFFDQKSNRAQVSQGEPTRGQGGQALLDDDWLNSFLDEENKRCRTHQYPLPLETFLAPRIQTALVDIDARPRVLAKFLIHVASAETLVTLRNVVLSYRERPLSASLGMRPSLSVKERFNIIGLLDTEIAWRRLLRMYHILELYKACRGAGCAEKIIVTTPTSFPTRKRKAGNPLHAAEAEIAERMMKSIYPDAIQGTKDYEGQKATLKRVRKLGQRLHILVTKFGNGILALMLNDDMKGLQISEQM</sequence>
<evidence type="ECO:0000313" key="3">
    <source>
        <dbReference type="Proteomes" id="UP001148312"/>
    </source>
</evidence>
<reference evidence="2" key="2">
    <citation type="journal article" date="2023" name="IMA Fungus">
        <title>Comparative genomic study of the Penicillium genus elucidates a diverse pangenome and 15 lateral gene transfer events.</title>
        <authorList>
            <person name="Petersen C."/>
            <person name="Sorensen T."/>
            <person name="Nielsen M.R."/>
            <person name="Sondergaard T.E."/>
            <person name="Sorensen J.L."/>
            <person name="Fitzpatrick D.A."/>
            <person name="Frisvad J.C."/>
            <person name="Nielsen K.L."/>
        </authorList>
    </citation>
    <scope>NUCLEOTIDE SEQUENCE</scope>
    <source>
        <strain evidence="2">IBT 30728</strain>
    </source>
</reference>
<feature type="domain" description="RNase III" evidence="1">
    <location>
        <begin position="14"/>
        <end position="126"/>
    </location>
</feature>
<gene>
    <name evidence="2" type="ORF">N7539_008486</name>
</gene>
<dbReference type="InterPro" id="IPR036389">
    <property type="entry name" value="RNase_III_sf"/>
</dbReference>
<dbReference type="PROSITE" id="PS50142">
    <property type="entry name" value="RNASE_3_2"/>
    <property type="match status" value="1"/>
</dbReference>
<reference evidence="2" key="1">
    <citation type="submission" date="2022-12" db="EMBL/GenBank/DDBJ databases">
        <authorList>
            <person name="Petersen C."/>
        </authorList>
    </citation>
    <scope>NUCLEOTIDE SEQUENCE</scope>
    <source>
        <strain evidence="2">IBT 30728</strain>
    </source>
</reference>
<organism evidence="2 3">
    <name type="scientific">Penicillium diatomitis</name>
    <dbReference type="NCBI Taxonomy" id="2819901"/>
    <lineage>
        <taxon>Eukaryota</taxon>
        <taxon>Fungi</taxon>
        <taxon>Dikarya</taxon>
        <taxon>Ascomycota</taxon>
        <taxon>Pezizomycotina</taxon>
        <taxon>Eurotiomycetes</taxon>
        <taxon>Eurotiomycetidae</taxon>
        <taxon>Eurotiales</taxon>
        <taxon>Aspergillaceae</taxon>
        <taxon>Penicillium</taxon>
    </lineage>
</organism>
<name>A0A9W9WRH2_9EURO</name>
<accession>A0A9W9WRH2</accession>
<comment type="caution">
    <text evidence="2">The sequence shown here is derived from an EMBL/GenBank/DDBJ whole genome shotgun (WGS) entry which is preliminary data.</text>
</comment>
<dbReference type="CDD" id="cd00593">
    <property type="entry name" value="RIBOc"/>
    <property type="match status" value="1"/>
</dbReference>
<dbReference type="AlphaFoldDB" id="A0A9W9WRH2"/>
<keyword evidence="3" id="KW-1185">Reference proteome</keyword>
<dbReference type="SMART" id="SM00535">
    <property type="entry name" value="RIBOc"/>
    <property type="match status" value="1"/>
</dbReference>
<dbReference type="RefSeq" id="XP_056786463.1">
    <property type="nucleotide sequence ID" value="XM_056938081.1"/>
</dbReference>
<dbReference type="GeneID" id="81628331"/>
<dbReference type="Gene3D" id="1.10.1520.10">
    <property type="entry name" value="Ribonuclease III domain"/>
    <property type="match status" value="1"/>
</dbReference>
<dbReference type="Pfam" id="PF14622">
    <property type="entry name" value="Ribonucleas_3_3"/>
    <property type="match status" value="1"/>
</dbReference>
<dbReference type="SUPFAM" id="SSF69065">
    <property type="entry name" value="RNase III domain-like"/>
    <property type="match status" value="1"/>
</dbReference>
<protein>
    <recommendedName>
        <fullName evidence="1">RNase III domain-containing protein</fullName>
    </recommendedName>
</protein>
<dbReference type="EMBL" id="JAPWDQ010000013">
    <property type="protein sequence ID" value="KAJ5471917.1"/>
    <property type="molecule type" value="Genomic_DNA"/>
</dbReference>
<evidence type="ECO:0000313" key="2">
    <source>
        <dbReference type="EMBL" id="KAJ5471917.1"/>
    </source>
</evidence>
<dbReference type="GO" id="GO:0006396">
    <property type="term" value="P:RNA processing"/>
    <property type="evidence" value="ECO:0007669"/>
    <property type="project" value="InterPro"/>
</dbReference>
<dbReference type="Proteomes" id="UP001148312">
    <property type="component" value="Unassembled WGS sequence"/>
</dbReference>
<dbReference type="InterPro" id="IPR000999">
    <property type="entry name" value="RNase_III_dom"/>
</dbReference>
<dbReference type="GO" id="GO:0004525">
    <property type="term" value="F:ribonuclease III activity"/>
    <property type="evidence" value="ECO:0007669"/>
    <property type="project" value="InterPro"/>
</dbReference>